<sequence>MEKGARRMRGRGTEPEAGGFVGQRNHAQRRGGSTGDAPGGRRRTLPQGRAGSASSGARGEEPVGSRRWAREGEQAAGDGEHLRLG</sequence>
<reference evidence="2" key="1">
    <citation type="journal article" date="2013" name="Nature">
        <title>Draft genome of the wheat A-genome progenitor Triticum urartu.</title>
        <authorList>
            <person name="Ling H.Q."/>
            <person name="Zhao S."/>
            <person name="Liu D."/>
            <person name="Wang J."/>
            <person name="Sun H."/>
            <person name="Zhang C."/>
            <person name="Fan H."/>
            <person name="Li D."/>
            <person name="Dong L."/>
            <person name="Tao Y."/>
            <person name="Gao C."/>
            <person name="Wu H."/>
            <person name="Li Y."/>
            <person name="Cui Y."/>
            <person name="Guo X."/>
            <person name="Zheng S."/>
            <person name="Wang B."/>
            <person name="Yu K."/>
            <person name="Liang Q."/>
            <person name="Yang W."/>
            <person name="Lou X."/>
            <person name="Chen J."/>
            <person name="Feng M."/>
            <person name="Jian J."/>
            <person name="Zhang X."/>
            <person name="Luo G."/>
            <person name="Jiang Y."/>
            <person name="Liu J."/>
            <person name="Wang Z."/>
            <person name="Sha Y."/>
            <person name="Zhang B."/>
            <person name="Wu H."/>
            <person name="Tang D."/>
            <person name="Shen Q."/>
            <person name="Xue P."/>
            <person name="Zou S."/>
            <person name="Wang X."/>
            <person name="Liu X."/>
            <person name="Wang F."/>
            <person name="Yang Y."/>
            <person name="An X."/>
            <person name="Dong Z."/>
            <person name="Zhang K."/>
            <person name="Zhang X."/>
            <person name="Luo M.C."/>
            <person name="Dvorak J."/>
            <person name="Tong Y."/>
            <person name="Wang J."/>
            <person name="Yang H."/>
            <person name="Li Z."/>
            <person name="Wang D."/>
            <person name="Zhang A."/>
            <person name="Wang J."/>
        </authorList>
    </citation>
    <scope>NUCLEOTIDE SEQUENCE</scope>
</reference>
<feature type="compositionally biased region" description="Basic residues" evidence="1">
    <location>
        <begin position="1"/>
        <end position="10"/>
    </location>
</feature>
<evidence type="ECO:0000256" key="1">
    <source>
        <dbReference type="SAM" id="MobiDB-lite"/>
    </source>
</evidence>
<evidence type="ECO:0000313" key="2">
    <source>
        <dbReference type="EMBL" id="EMS63987.1"/>
    </source>
</evidence>
<protein>
    <submittedName>
        <fullName evidence="2">Uncharacterized protein</fullName>
    </submittedName>
</protein>
<feature type="region of interest" description="Disordered" evidence="1">
    <location>
        <begin position="1"/>
        <end position="85"/>
    </location>
</feature>
<dbReference type="EMBL" id="KD061715">
    <property type="protein sequence ID" value="EMS63987.1"/>
    <property type="molecule type" value="Genomic_DNA"/>
</dbReference>
<gene>
    <name evidence="2" type="ORF">TRIUR3_12047</name>
</gene>
<name>M7ZV57_TRIUA</name>
<proteinExistence type="predicted"/>
<accession>M7ZV57</accession>
<organism evidence="2">
    <name type="scientific">Triticum urartu</name>
    <name type="common">Red wild einkorn</name>
    <name type="synonym">Crithodium urartu</name>
    <dbReference type="NCBI Taxonomy" id="4572"/>
    <lineage>
        <taxon>Eukaryota</taxon>
        <taxon>Viridiplantae</taxon>
        <taxon>Streptophyta</taxon>
        <taxon>Embryophyta</taxon>
        <taxon>Tracheophyta</taxon>
        <taxon>Spermatophyta</taxon>
        <taxon>Magnoliopsida</taxon>
        <taxon>Liliopsida</taxon>
        <taxon>Poales</taxon>
        <taxon>Poaceae</taxon>
        <taxon>BOP clade</taxon>
        <taxon>Pooideae</taxon>
        <taxon>Triticodae</taxon>
        <taxon>Triticeae</taxon>
        <taxon>Triticinae</taxon>
        <taxon>Triticum</taxon>
    </lineage>
</organism>
<feature type="compositionally biased region" description="Low complexity" evidence="1">
    <location>
        <begin position="48"/>
        <end position="57"/>
    </location>
</feature>
<feature type="compositionally biased region" description="Basic and acidic residues" evidence="1">
    <location>
        <begin position="58"/>
        <end position="85"/>
    </location>
</feature>
<dbReference type="AlphaFoldDB" id="M7ZV57"/>